<dbReference type="FunFam" id="3.40.367.20:FF:000002">
    <property type="entry name" value="Glucokinase"/>
    <property type="match status" value="1"/>
</dbReference>
<evidence type="ECO:0000256" key="4">
    <source>
        <dbReference type="ARBA" id="ARBA00022777"/>
    </source>
</evidence>
<comment type="similarity">
    <text evidence="7 8">Belongs to the bacterial glucokinase family.</text>
</comment>
<organism evidence="9 10">
    <name type="scientific">Catenovulum maritimum</name>
    <dbReference type="NCBI Taxonomy" id="1513271"/>
    <lineage>
        <taxon>Bacteria</taxon>
        <taxon>Pseudomonadati</taxon>
        <taxon>Pseudomonadota</taxon>
        <taxon>Gammaproteobacteria</taxon>
        <taxon>Alteromonadales</taxon>
        <taxon>Alteromonadaceae</taxon>
        <taxon>Catenovulum</taxon>
    </lineage>
</organism>
<evidence type="ECO:0000313" key="10">
    <source>
        <dbReference type="Proteomes" id="UP000037600"/>
    </source>
</evidence>
<dbReference type="SUPFAM" id="SSF53067">
    <property type="entry name" value="Actin-like ATPase domain"/>
    <property type="match status" value="1"/>
</dbReference>
<name>A0A0J8GUP6_9ALTE</name>
<comment type="catalytic activity">
    <reaction evidence="7">
        <text>D-glucose + ATP = D-glucose 6-phosphate + ADP + H(+)</text>
        <dbReference type="Rhea" id="RHEA:17825"/>
        <dbReference type="ChEBI" id="CHEBI:4167"/>
        <dbReference type="ChEBI" id="CHEBI:15378"/>
        <dbReference type="ChEBI" id="CHEBI:30616"/>
        <dbReference type="ChEBI" id="CHEBI:61548"/>
        <dbReference type="ChEBI" id="CHEBI:456216"/>
        <dbReference type="EC" id="2.7.1.2"/>
    </reaction>
</comment>
<evidence type="ECO:0000256" key="5">
    <source>
        <dbReference type="ARBA" id="ARBA00022840"/>
    </source>
</evidence>
<evidence type="ECO:0000256" key="8">
    <source>
        <dbReference type="RuleBase" id="RU004046"/>
    </source>
</evidence>
<dbReference type="Gene3D" id="3.40.367.20">
    <property type="match status" value="1"/>
</dbReference>
<reference evidence="9 10" key="1">
    <citation type="submission" date="2015-04" db="EMBL/GenBank/DDBJ databases">
        <title>Draft Genome Sequence of the Novel Agar-Digesting Marine Bacterium Q1.</title>
        <authorList>
            <person name="Li Y."/>
            <person name="Li D."/>
            <person name="Chen G."/>
            <person name="Du Z."/>
        </authorList>
    </citation>
    <scope>NUCLEOTIDE SEQUENCE [LARGE SCALE GENOMIC DNA]</scope>
    <source>
        <strain evidence="9 10">Q1</strain>
    </source>
</reference>
<dbReference type="GO" id="GO:0004340">
    <property type="term" value="F:glucokinase activity"/>
    <property type="evidence" value="ECO:0007669"/>
    <property type="project" value="UniProtKB-UniRule"/>
</dbReference>
<dbReference type="GO" id="GO:0005829">
    <property type="term" value="C:cytosol"/>
    <property type="evidence" value="ECO:0007669"/>
    <property type="project" value="TreeGrafter"/>
</dbReference>
<keyword evidence="5 7" id="KW-0067">ATP-binding</keyword>
<dbReference type="NCBIfam" id="NF001416">
    <property type="entry name" value="PRK00292.1-3"/>
    <property type="match status" value="1"/>
</dbReference>
<protein>
    <recommendedName>
        <fullName evidence="7">Glucokinase</fullName>
        <ecNumber evidence="7">2.7.1.2</ecNumber>
    </recommendedName>
    <alternativeName>
        <fullName evidence="7">Glucose kinase</fullName>
    </alternativeName>
</protein>
<dbReference type="InterPro" id="IPR050201">
    <property type="entry name" value="Bacterial_glucokinase"/>
</dbReference>
<dbReference type="GO" id="GO:0005536">
    <property type="term" value="F:D-glucose binding"/>
    <property type="evidence" value="ECO:0007669"/>
    <property type="project" value="InterPro"/>
</dbReference>
<keyword evidence="4 7" id="KW-0418">Kinase</keyword>
<keyword evidence="10" id="KW-1185">Reference proteome</keyword>
<dbReference type="Proteomes" id="UP000037600">
    <property type="component" value="Unassembled WGS sequence"/>
</dbReference>
<dbReference type="CDD" id="cd24008">
    <property type="entry name" value="ASKHA_NBD_GLK"/>
    <property type="match status" value="1"/>
</dbReference>
<keyword evidence="6 7" id="KW-0324">Glycolysis</keyword>
<gene>
    <name evidence="7 9" type="primary">glk</name>
    <name evidence="9" type="ORF">XM47_02745</name>
</gene>
<dbReference type="STRING" id="1513271.XM47_02745"/>
<proteinExistence type="inferred from homology"/>
<evidence type="ECO:0000256" key="1">
    <source>
        <dbReference type="ARBA" id="ARBA00022490"/>
    </source>
</evidence>
<evidence type="ECO:0000256" key="6">
    <source>
        <dbReference type="ARBA" id="ARBA00023152"/>
    </source>
</evidence>
<sequence>MISLVADIGGTNMRIAQTNGVNSIDQIKKYKVTDYASPEATLRAYMSEVGLDKVDQVCLAIACPINSDIVSMTNHDWSFSIKETKASLGLSKLFVINDFTAIALSVPFLSDEQKIKVGGGEAQTKQPIAVCGAGTGLGVAHVINANDKWIPLPGEGGHVDFAPNNDEEAYVLKFLANELGHVSAERLLSGQGIANIYRALAAKSDVAEKALEPAQVTEKALANSCPVCKASLDMFCEAIGSFAGNLALNLNTTSGVYIAGGVVPRFIEYVLNSSFRKRFDAKGRFEALNKNIPVYIVTEEQPGLLGAAAYLAQN</sequence>
<dbReference type="GO" id="GO:0006096">
    <property type="term" value="P:glycolytic process"/>
    <property type="evidence" value="ECO:0007669"/>
    <property type="project" value="UniProtKB-UniRule"/>
</dbReference>
<dbReference type="PANTHER" id="PTHR47690">
    <property type="entry name" value="GLUCOKINASE"/>
    <property type="match status" value="1"/>
</dbReference>
<dbReference type="NCBIfam" id="TIGR00749">
    <property type="entry name" value="glk"/>
    <property type="match status" value="1"/>
</dbReference>
<keyword evidence="1 7" id="KW-0963">Cytoplasm</keyword>
<evidence type="ECO:0000256" key="3">
    <source>
        <dbReference type="ARBA" id="ARBA00022741"/>
    </source>
</evidence>
<comment type="subcellular location">
    <subcellularLocation>
        <location evidence="7">Cytoplasm</location>
    </subcellularLocation>
</comment>
<evidence type="ECO:0000256" key="7">
    <source>
        <dbReference type="HAMAP-Rule" id="MF_00524"/>
    </source>
</evidence>
<comment type="caution">
    <text evidence="9">The sequence shown here is derived from an EMBL/GenBank/DDBJ whole genome shotgun (WGS) entry which is preliminary data.</text>
</comment>
<feature type="binding site" evidence="7">
    <location>
        <begin position="6"/>
        <end position="11"/>
    </location>
    <ligand>
        <name>ATP</name>
        <dbReference type="ChEBI" id="CHEBI:30616"/>
    </ligand>
</feature>
<dbReference type="PANTHER" id="PTHR47690:SF1">
    <property type="entry name" value="GLUCOKINASE"/>
    <property type="match status" value="1"/>
</dbReference>
<accession>A0A0J8GUP6</accession>
<dbReference type="GO" id="GO:0005524">
    <property type="term" value="F:ATP binding"/>
    <property type="evidence" value="ECO:0007669"/>
    <property type="project" value="UniProtKB-UniRule"/>
</dbReference>
<dbReference type="Gene3D" id="3.30.420.40">
    <property type="match status" value="1"/>
</dbReference>
<evidence type="ECO:0000313" key="9">
    <source>
        <dbReference type="EMBL" id="KMT66477.1"/>
    </source>
</evidence>
<keyword evidence="2 7" id="KW-0808">Transferase</keyword>
<dbReference type="OrthoDB" id="9800595at2"/>
<dbReference type="InterPro" id="IPR003836">
    <property type="entry name" value="Glucokinase"/>
</dbReference>
<dbReference type="InterPro" id="IPR043129">
    <property type="entry name" value="ATPase_NBD"/>
</dbReference>
<dbReference type="Pfam" id="PF02685">
    <property type="entry name" value="Glucokinase"/>
    <property type="match status" value="1"/>
</dbReference>
<dbReference type="RefSeq" id="WP_048689333.1">
    <property type="nucleotide sequence ID" value="NZ_KQ130483.1"/>
</dbReference>
<dbReference type="HAMAP" id="MF_00524">
    <property type="entry name" value="Glucokinase"/>
    <property type="match status" value="1"/>
</dbReference>
<keyword evidence="3 7" id="KW-0547">Nucleotide-binding</keyword>
<evidence type="ECO:0000256" key="2">
    <source>
        <dbReference type="ARBA" id="ARBA00022679"/>
    </source>
</evidence>
<dbReference type="EC" id="2.7.1.2" evidence="7"/>
<dbReference type="AlphaFoldDB" id="A0A0J8GUP6"/>
<dbReference type="PATRIC" id="fig|1513271.3.peg.575"/>
<dbReference type="EMBL" id="LAZL01000003">
    <property type="protein sequence ID" value="KMT66477.1"/>
    <property type="molecule type" value="Genomic_DNA"/>
</dbReference>